<feature type="domain" description="G8" evidence="3">
    <location>
        <begin position="133"/>
        <end position="265"/>
    </location>
</feature>
<dbReference type="Gene3D" id="2.60.40.10">
    <property type="entry name" value="Immunoglobulins"/>
    <property type="match status" value="2"/>
</dbReference>
<dbReference type="Pfam" id="PF23237">
    <property type="entry name" value="HYR_4C"/>
    <property type="match status" value="1"/>
</dbReference>
<keyword evidence="5" id="KW-1185">Reference proteome</keyword>
<evidence type="ECO:0000259" key="2">
    <source>
        <dbReference type="PROSITE" id="PS50825"/>
    </source>
</evidence>
<protein>
    <submittedName>
        <fullName evidence="4">HYR domain-containing protein</fullName>
    </submittedName>
</protein>
<dbReference type="InterPro" id="IPR003410">
    <property type="entry name" value="HYR_dom"/>
</dbReference>
<evidence type="ECO:0000259" key="3">
    <source>
        <dbReference type="PROSITE" id="PS51484"/>
    </source>
</evidence>
<dbReference type="STRING" id="655355.SAMN05216283_101939"/>
<organism evidence="4 5">
    <name type="scientific">Sunxiuqinia elliptica</name>
    <dbReference type="NCBI Taxonomy" id="655355"/>
    <lineage>
        <taxon>Bacteria</taxon>
        <taxon>Pseudomonadati</taxon>
        <taxon>Bacteroidota</taxon>
        <taxon>Bacteroidia</taxon>
        <taxon>Marinilabiliales</taxon>
        <taxon>Prolixibacteraceae</taxon>
        <taxon>Sunxiuqinia</taxon>
    </lineage>
</organism>
<keyword evidence="1" id="KW-0677">Repeat</keyword>
<feature type="domain" description="HYR" evidence="2">
    <location>
        <begin position="1706"/>
        <end position="1795"/>
    </location>
</feature>
<gene>
    <name evidence="4" type="ORF">SAMN05216283_101939</name>
</gene>
<reference evidence="4 5" key="1">
    <citation type="submission" date="2016-10" db="EMBL/GenBank/DDBJ databases">
        <authorList>
            <person name="de Groot N.N."/>
        </authorList>
    </citation>
    <scope>NUCLEOTIDE SEQUENCE [LARGE SCALE GENOMIC DNA]</scope>
    <source>
        <strain evidence="4 5">CGMCC 1.9156</strain>
    </source>
</reference>
<accession>A0A1I2D5H9</accession>
<dbReference type="Pfam" id="PF10162">
    <property type="entry name" value="G8"/>
    <property type="match status" value="1"/>
</dbReference>
<proteinExistence type="predicted"/>
<dbReference type="Proteomes" id="UP000198964">
    <property type="component" value="Unassembled WGS sequence"/>
</dbReference>
<dbReference type="InterPro" id="IPR019316">
    <property type="entry name" value="G8_domain"/>
</dbReference>
<dbReference type="PROSITE" id="PS50825">
    <property type="entry name" value="HYR"/>
    <property type="match status" value="3"/>
</dbReference>
<evidence type="ECO:0000313" key="4">
    <source>
        <dbReference type="EMBL" id="SFE75745.1"/>
    </source>
</evidence>
<dbReference type="PANTHER" id="PTHR24273">
    <property type="entry name" value="FI04643P-RELATED"/>
    <property type="match status" value="1"/>
</dbReference>
<evidence type="ECO:0000313" key="5">
    <source>
        <dbReference type="Proteomes" id="UP000198964"/>
    </source>
</evidence>
<dbReference type="Pfam" id="PF02494">
    <property type="entry name" value="HYR"/>
    <property type="match status" value="2"/>
</dbReference>
<dbReference type="InterPro" id="IPR057078">
    <property type="entry name" value="HYR-4C"/>
</dbReference>
<dbReference type="RefSeq" id="WP_093918634.1">
    <property type="nucleotide sequence ID" value="NZ_FONW01000001.1"/>
</dbReference>
<sequence>MVLKNKILWGVLGVVVIVCFLQGKAFSLTHPLSGVLIDNASESSLISQTDQAYAALLLQNTQQKETFSSFNKTTNAEANQLIALSSKKNIHQKTFSDSDLPVINKFTTLNTVSSSAAATITSSASSGNWSNPTSWSGGVVPGASDDVVITAGTTILVDANTTCQSITIESGGILQIANSITLTLTGDWTNSGSFDAGTSGVVEFTGSTSSTISGTTTFEELIISKDNLSIPITITGNVTVSSGGNLTLTGGLIQVNSLASLKLDYSNQLTIPEAAGLEVNGGTLETGNFSITNEGLIRVNSGIANFGTASGNSVHTQVDGAFHVIDGTVNIAGRLENTAGGTLPPDIPSGINISGGTINLATEGNGLSNTGSLQVSTQGAFNFTGGTIVFQNASTASTAIDMGLSDGTGNGSKTITNGIFQFGNGSTTSLSEFVIDSEIPIPNIEVYDNMDLALASPLTISNELVLGTNTQISLNTNSLKMKIVPSFGSIDIPLSDDSGNAMPLSVEITSGSYASDASITVSSVEGKPGSNANTSDYLNRYWTLDINGITGLEYNVLADYPPSDVIGTESAITMGVYTGSLPWIKGSITTSTNEVSAIGLYAPSILFSGITAAPPTIVIDNNDPMAICEGSSVNLTTTATGDPTLTYDWTPTTGLSASNIANPTASPTTTTTYQVTVTDGNGFTASDAIDVVVNPLPTLSSLTQNEAVCANNPATIVLSGLIPNSTFDLVYSIDGVNQPTITGLSSDASGASSFNTTSLAATDNGKNLEISSLTITSTASGCSAPFSQSITLAINSPPAFTSCPTALIEAFTGAAVCQANVSYTVAATGTPAPSYTFTFSGATTASGNGTGSGETFNLGTTTVTVTATNSCGNESCSFDIEVKDNEAPTPITLASVTEQCKYSPANYPTTTDNCDGVITGVPNVSFPYATTGVSTITWSFTDNAGNTTTVDQIVTINDTQSPTWDSFPTDKNVECGTDTTPTTTGTPTVSDNCDNSPTLDFSDVVTNGNCAGRYTITRTWRAKDSSDNDVTRVQTINVDDTTQPILTCTDLTVANPDEIPLSDEFVGISAIDNCGIDTIMPISEVYHGLDQSAGFCPTGVTRTYRAYDNCGNTIECTQYIAVTSAGSCEKCQADVPFFSAILDGNPDSLWISPQTKREGICCGVTQDQGEGPPRCVSFNVYLDEDAVGLIFDINSGARPKGALFYQIDCGPETPVGEEICLAGGQFYLVTFCKPGANQNTYSIQSISGATDTEDIVTRADEGCVGNISVTGLDPNGDITWTVKSPNDQSLLNYLDLTDPLNPVFTADENSPATIIYEVCGEVAGTYKCEGNPIIDCAEVTVSVLSPISISFDVDLGDICEGDIPIINAGITPTNIDFDYYWYDGPDGTGNVLSTDPYWQPGGEGNYSLVVIDNETGVGCNRAISNFNITYDKIGPSIWSPPSGNLELNCNDPEAEQKIAAWIATATAQEDDGSSIPITTDYEIFDHACGGKRTVTFSAKDQCDNTSTATADIIIQDNDDPVITQQPSDGSTDCVYLNPEEDAGYQAWLNNHGGATASDQCDPTLTWTNNSATQSWVTDPLTNTKTKTVTFTVTDDCGNFVDTEEATYTLTDDSPPTLTCPEGPFVFQALLGDCELIVNDPSLTPSFSDECSDPVLTYSMLKPDGSTETGSGSVDGKTFLVGTTTVTYTVTDDVENKAECSFDVQVTDLNKPIFTYGCPDNPLPVNAEEGLCEALVNIPIPEVSDPCNEGYTLVNSFNGTNNATDSYPVGTTIVTWTVTDASNNVATCEQTVIVNDTQDPTISCPTST</sequence>
<dbReference type="InterPro" id="IPR013783">
    <property type="entry name" value="Ig-like_fold"/>
</dbReference>
<evidence type="ECO:0000256" key="1">
    <source>
        <dbReference type="ARBA" id="ARBA00022737"/>
    </source>
</evidence>
<feature type="domain" description="HYR" evidence="2">
    <location>
        <begin position="793"/>
        <end position="884"/>
    </location>
</feature>
<name>A0A1I2D5H9_9BACT</name>
<feature type="non-terminal residue" evidence="4">
    <location>
        <position position="1807"/>
    </location>
</feature>
<feature type="domain" description="HYR" evidence="2">
    <location>
        <begin position="1610"/>
        <end position="1705"/>
    </location>
</feature>
<dbReference type="EMBL" id="FONW01000001">
    <property type="protein sequence ID" value="SFE75745.1"/>
    <property type="molecule type" value="Genomic_DNA"/>
</dbReference>
<dbReference type="PANTHER" id="PTHR24273:SF32">
    <property type="entry name" value="HYALIN"/>
    <property type="match status" value="1"/>
</dbReference>
<dbReference type="PROSITE" id="PS51484">
    <property type="entry name" value="G8"/>
    <property type="match status" value="1"/>
</dbReference>